<sequence>MMFAWWFWVLLWIVLALGTLLFLVLAAIRLFRGFMALTHEVGDAMDRVGSAMDEEALPRDYPEVPERTPSGIAALFQDRDIAKEAHAAGKLRRSTARRNARIERKAQRGQPQRVGDLELF</sequence>
<dbReference type="Proteomes" id="UP001183817">
    <property type="component" value="Unassembled WGS sequence"/>
</dbReference>
<feature type="transmembrane region" description="Helical" evidence="2">
    <location>
        <begin position="6"/>
        <end position="28"/>
    </location>
</feature>
<gene>
    <name evidence="3" type="ORF">J2S64_000211</name>
</gene>
<keyword evidence="2" id="KW-0812">Transmembrane</keyword>
<keyword evidence="4" id="KW-1185">Reference proteome</keyword>
<reference evidence="3 4" key="1">
    <citation type="submission" date="2023-07" db="EMBL/GenBank/DDBJ databases">
        <title>Sequencing the genomes of 1000 actinobacteria strains.</title>
        <authorList>
            <person name="Klenk H.-P."/>
        </authorList>
    </citation>
    <scope>NUCLEOTIDE SEQUENCE [LARGE SCALE GENOMIC DNA]</scope>
    <source>
        <strain evidence="3 4">DSM 20167</strain>
    </source>
</reference>
<proteinExistence type="predicted"/>
<keyword evidence="2" id="KW-0472">Membrane</keyword>
<evidence type="ECO:0000313" key="3">
    <source>
        <dbReference type="EMBL" id="MDR7356520.1"/>
    </source>
</evidence>
<dbReference type="EMBL" id="JAVDYI010000001">
    <property type="protein sequence ID" value="MDR7356520.1"/>
    <property type="molecule type" value="Genomic_DNA"/>
</dbReference>
<feature type="region of interest" description="Disordered" evidence="1">
    <location>
        <begin position="86"/>
        <end position="120"/>
    </location>
</feature>
<evidence type="ECO:0000256" key="2">
    <source>
        <dbReference type="SAM" id="Phobius"/>
    </source>
</evidence>
<evidence type="ECO:0000256" key="1">
    <source>
        <dbReference type="SAM" id="MobiDB-lite"/>
    </source>
</evidence>
<name>A0ABU2BD54_9MICC</name>
<organism evidence="3 4">
    <name type="scientific">Paeniglutamicibacter sulfureus</name>
    <dbReference type="NCBI Taxonomy" id="43666"/>
    <lineage>
        <taxon>Bacteria</taxon>
        <taxon>Bacillati</taxon>
        <taxon>Actinomycetota</taxon>
        <taxon>Actinomycetes</taxon>
        <taxon>Micrococcales</taxon>
        <taxon>Micrococcaceae</taxon>
        <taxon>Paeniglutamicibacter</taxon>
    </lineage>
</organism>
<feature type="compositionally biased region" description="Basic residues" evidence="1">
    <location>
        <begin position="89"/>
        <end position="99"/>
    </location>
</feature>
<evidence type="ECO:0008006" key="5">
    <source>
        <dbReference type="Google" id="ProtNLM"/>
    </source>
</evidence>
<evidence type="ECO:0000313" key="4">
    <source>
        <dbReference type="Proteomes" id="UP001183817"/>
    </source>
</evidence>
<keyword evidence="2" id="KW-1133">Transmembrane helix</keyword>
<comment type="caution">
    <text evidence="3">The sequence shown here is derived from an EMBL/GenBank/DDBJ whole genome shotgun (WGS) entry which is preliminary data.</text>
</comment>
<protein>
    <recommendedName>
        <fullName evidence="5">DUF948 domain-containing protein</fullName>
    </recommendedName>
</protein>
<accession>A0ABU2BD54</accession>